<feature type="non-terminal residue" evidence="5">
    <location>
        <position position="1"/>
    </location>
</feature>
<dbReference type="Gene3D" id="3.30.505.10">
    <property type="entry name" value="SH2 domain"/>
    <property type="match status" value="1"/>
</dbReference>
<evidence type="ECO:0000313" key="5">
    <source>
        <dbReference type="EMBL" id="KAG8222586.1"/>
    </source>
</evidence>
<evidence type="ECO:0000256" key="1">
    <source>
        <dbReference type="ARBA" id="ARBA00022999"/>
    </source>
</evidence>
<proteinExistence type="predicted"/>
<dbReference type="EMBL" id="KZ308137">
    <property type="protein sequence ID" value="KAG8222586.1"/>
    <property type="molecule type" value="Genomic_DNA"/>
</dbReference>
<keyword evidence="6" id="KW-1185">Reference proteome</keyword>
<evidence type="ECO:0000256" key="2">
    <source>
        <dbReference type="PROSITE-ProRule" id="PRU00191"/>
    </source>
</evidence>
<dbReference type="PROSITE" id="PS50001">
    <property type="entry name" value="SH2"/>
    <property type="match status" value="1"/>
</dbReference>
<sequence length="150" mass="16635">KVTGSTELKKTTSSSTSSISSVTSIKTTSGQPTSLSEQRLPPNLRPLPPTPGTSSFRPISNSNTLPVPIRKISNTKTGVLQFPWYHNVDRRRGEELVFNGEDGTFLIRPSSQSQNPYTLTIWFGKRVYNIGVRHRADGKYALGTEKQNEQ</sequence>
<name>A0A8K0JTW1_LADFU</name>
<dbReference type="PANTHER" id="PTHR14098">
    <property type="entry name" value="SH2 DOMAIN CONTAINING PROTEIN"/>
    <property type="match status" value="1"/>
</dbReference>
<comment type="caution">
    <text evidence="5">The sequence shown here is derived from an EMBL/GenBank/DDBJ whole genome shotgun (WGS) entry which is preliminary data.</text>
</comment>
<dbReference type="InterPro" id="IPR036860">
    <property type="entry name" value="SH2_dom_sf"/>
</dbReference>
<dbReference type="SMART" id="SM00252">
    <property type="entry name" value="SH2"/>
    <property type="match status" value="1"/>
</dbReference>
<protein>
    <recommendedName>
        <fullName evidence="4">SH2 domain-containing protein</fullName>
    </recommendedName>
</protein>
<feature type="compositionally biased region" description="Polar residues" evidence="3">
    <location>
        <begin position="52"/>
        <end position="65"/>
    </location>
</feature>
<feature type="region of interest" description="Disordered" evidence="3">
    <location>
        <begin position="1"/>
        <end position="68"/>
    </location>
</feature>
<reference evidence="5" key="1">
    <citation type="submission" date="2013-04" db="EMBL/GenBank/DDBJ databases">
        <authorList>
            <person name="Qu J."/>
            <person name="Murali S.C."/>
            <person name="Bandaranaike D."/>
            <person name="Bellair M."/>
            <person name="Blankenburg K."/>
            <person name="Chao H."/>
            <person name="Dinh H."/>
            <person name="Doddapaneni H."/>
            <person name="Downs B."/>
            <person name="Dugan-Rocha S."/>
            <person name="Elkadiri S."/>
            <person name="Gnanaolivu R.D."/>
            <person name="Hernandez B."/>
            <person name="Javaid M."/>
            <person name="Jayaseelan J.C."/>
            <person name="Lee S."/>
            <person name="Li M."/>
            <person name="Ming W."/>
            <person name="Munidasa M."/>
            <person name="Muniz J."/>
            <person name="Nguyen L."/>
            <person name="Ongeri F."/>
            <person name="Osuji N."/>
            <person name="Pu L.-L."/>
            <person name="Puazo M."/>
            <person name="Qu C."/>
            <person name="Quiroz J."/>
            <person name="Raj R."/>
            <person name="Weissenberger G."/>
            <person name="Xin Y."/>
            <person name="Zou X."/>
            <person name="Han Y."/>
            <person name="Richards S."/>
            <person name="Worley K."/>
            <person name="Muzny D."/>
            <person name="Gibbs R."/>
        </authorList>
    </citation>
    <scope>NUCLEOTIDE SEQUENCE</scope>
    <source>
        <strain evidence="5">Sampled in the wild</strain>
    </source>
</reference>
<reference evidence="5" key="2">
    <citation type="submission" date="2017-10" db="EMBL/GenBank/DDBJ databases">
        <title>Ladona fulva Genome sequencing and assembly.</title>
        <authorList>
            <person name="Murali S."/>
            <person name="Richards S."/>
            <person name="Bandaranaike D."/>
            <person name="Bellair M."/>
            <person name="Blankenburg K."/>
            <person name="Chao H."/>
            <person name="Dinh H."/>
            <person name="Doddapaneni H."/>
            <person name="Dugan-Rocha S."/>
            <person name="Elkadiri S."/>
            <person name="Gnanaolivu R."/>
            <person name="Hernandez B."/>
            <person name="Skinner E."/>
            <person name="Javaid M."/>
            <person name="Lee S."/>
            <person name="Li M."/>
            <person name="Ming W."/>
            <person name="Munidasa M."/>
            <person name="Muniz J."/>
            <person name="Nguyen L."/>
            <person name="Hughes D."/>
            <person name="Osuji N."/>
            <person name="Pu L.-L."/>
            <person name="Puazo M."/>
            <person name="Qu C."/>
            <person name="Quiroz J."/>
            <person name="Raj R."/>
            <person name="Weissenberger G."/>
            <person name="Xin Y."/>
            <person name="Zou X."/>
            <person name="Han Y."/>
            <person name="Worley K."/>
            <person name="Muzny D."/>
            <person name="Gibbs R."/>
        </authorList>
    </citation>
    <scope>NUCLEOTIDE SEQUENCE</scope>
    <source>
        <strain evidence="5">Sampled in the wild</strain>
    </source>
</reference>
<feature type="compositionally biased region" description="Low complexity" evidence="3">
    <location>
        <begin position="1"/>
        <end position="29"/>
    </location>
</feature>
<feature type="domain" description="SH2" evidence="4">
    <location>
        <begin position="84"/>
        <end position="150"/>
    </location>
</feature>
<dbReference type="GO" id="GO:0007169">
    <property type="term" value="P:cell surface receptor protein tyrosine kinase signaling pathway"/>
    <property type="evidence" value="ECO:0007669"/>
    <property type="project" value="TreeGrafter"/>
</dbReference>
<evidence type="ECO:0000313" key="6">
    <source>
        <dbReference type="Proteomes" id="UP000792457"/>
    </source>
</evidence>
<gene>
    <name evidence="5" type="ORF">J437_LFUL010429</name>
</gene>
<organism evidence="5 6">
    <name type="scientific">Ladona fulva</name>
    <name type="common">Scarce chaser dragonfly</name>
    <name type="synonym">Libellula fulva</name>
    <dbReference type="NCBI Taxonomy" id="123851"/>
    <lineage>
        <taxon>Eukaryota</taxon>
        <taxon>Metazoa</taxon>
        <taxon>Ecdysozoa</taxon>
        <taxon>Arthropoda</taxon>
        <taxon>Hexapoda</taxon>
        <taxon>Insecta</taxon>
        <taxon>Pterygota</taxon>
        <taxon>Palaeoptera</taxon>
        <taxon>Odonata</taxon>
        <taxon>Epiprocta</taxon>
        <taxon>Anisoptera</taxon>
        <taxon>Libelluloidea</taxon>
        <taxon>Libellulidae</taxon>
        <taxon>Ladona</taxon>
    </lineage>
</organism>
<dbReference type="PANTHER" id="PTHR14098:SF14">
    <property type="entry name" value="SH2 DOMAIN-CONTAINING PROTEIN"/>
    <property type="match status" value="1"/>
</dbReference>
<feature type="non-terminal residue" evidence="5">
    <location>
        <position position="150"/>
    </location>
</feature>
<evidence type="ECO:0000256" key="3">
    <source>
        <dbReference type="SAM" id="MobiDB-lite"/>
    </source>
</evidence>
<dbReference type="Pfam" id="PF00017">
    <property type="entry name" value="SH2"/>
    <property type="match status" value="1"/>
</dbReference>
<dbReference type="GO" id="GO:0035556">
    <property type="term" value="P:intracellular signal transduction"/>
    <property type="evidence" value="ECO:0007669"/>
    <property type="project" value="TreeGrafter"/>
</dbReference>
<dbReference type="SUPFAM" id="SSF55550">
    <property type="entry name" value="SH2 domain"/>
    <property type="match status" value="1"/>
</dbReference>
<dbReference type="GO" id="GO:0005737">
    <property type="term" value="C:cytoplasm"/>
    <property type="evidence" value="ECO:0007669"/>
    <property type="project" value="UniProtKB-ARBA"/>
</dbReference>
<dbReference type="InterPro" id="IPR051751">
    <property type="entry name" value="Immunoreceptor_sig_adapters"/>
</dbReference>
<accession>A0A8K0JTW1</accession>
<keyword evidence="1 2" id="KW-0727">SH2 domain</keyword>
<evidence type="ECO:0000259" key="4">
    <source>
        <dbReference type="PROSITE" id="PS50001"/>
    </source>
</evidence>
<dbReference type="AlphaFoldDB" id="A0A8K0JTW1"/>
<dbReference type="OrthoDB" id="10044490at2759"/>
<dbReference type="Proteomes" id="UP000792457">
    <property type="component" value="Unassembled WGS sequence"/>
</dbReference>
<dbReference type="InterPro" id="IPR000980">
    <property type="entry name" value="SH2"/>
</dbReference>